<comment type="caution">
    <text evidence="2">The sequence shown here is derived from an EMBL/GenBank/DDBJ whole genome shotgun (WGS) entry which is preliminary data.</text>
</comment>
<accession>A0AAV0UIZ3</accession>
<evidence type="ECO:0008006" key="4">
    <source>
        <dbReference type="Google" id="ProtNLM"/>
    </source>
</evidence>
<protein>
    <recommendedName>
        <fullName evidence="4">USP domain-containing protein</fullName>
    </recommendedName>
</protein>
<gene>
    <name evidence="2" type="ORF">HBR001_LOCUS6511</name>
</gene>
<feature type="region of interest" description="Disordered" evidence="1">
    <location>
        <begin position="300"/>
        <end position="344"/>
    </location>
</feature>
<sequence length="2405" mass="270805">MQATDFVAESDDEEQKMLEALALAEDHYHCTLPSIESAASSTEVEAGASKQEQRAAGMTVREQCHQVASQTVGEQLQETGTTGTEHTDAPVVTDKELRYTHDADDRLDKDDKNVLAVKTLVEVDSRTWPGINKLGGAGWIVRVYRESEPEAVFYDVRYVLGGFERHVESKWVHSSELLYQHSNREKVDRDYYHDNFINKPHERKQREAERGKRTTTSRTERQIGHSRKRELLTRTDKRQQQPYRGEAVEKRRKVAKIDEAMFVLLESTNKPPRASIPLLSDGEEPEYQGTLAAASSLIVRQSTRRRHRVVDSSGEESSDDGGVSGDRNEGPDRPELVPSTDVTRSEALVDTRIKQVGREEIVHRHESKTRRRRYVGGYEKHGEDADALFIQPEGDPADLPDDVIRETGLKLASTKKGLMNQLEGIFAQQQKNMASFHDEQSTVNERVKELVDMPLDALRSLRNKVCDLRKYVTKTLVNAGEDVMNTIIGSLHAKCGSPPSALERFECDYDVWQCKLNECSSWVRRVENAVENALATWGGGVEDEDEDLAMSLSDSSGSSYSYGHDATDTAAEVTNAETLVPRSDELKFSSDGESNSHDDMEQVGGGFARMLRPKLRRPNPCRTATPRHRNNVTKRSTMTDYFSRQESSAGLWSNLRVVGRQRIKSPTDPRWNWLKMARKKQRFAESGTMPRIAASSIGLARGNKVHKRRSTSASRHGDSMSTQAQRMRLRNERFRSRPSLLHRPRESLFSFQQTGRMSQPAIPAGLSLGGVQQERTLRTAGSEKSVVYSSDTEQLPINWDAVFEVVSSDVIAPIDRDTAAAMSRQEQEALLAFGHDICGSPSLHHTLCDEEYELEDRDSVCGIVSLQAACLRQIVNDLRLRENSFMDTLSTDGVDVREEGYAQTPEWHSLISLEEAYHSAIAKFAVQVLAGMDTIDPSDLPNYLTTALGGIATLIRQLPDCDSLFNGCKTYFFFLEVTSRNATSTPLLTAISRTYWYCLKLLVAIQSKCGALVGLGTTTKQEVDDILAKALPVNRVILAIVLFLFDLYVYFPSSHRVTARGNNRLSCGQFPALSLWVLVRTCCTSSIGLDQSRQTSSVTREKRFWALLQAVYRQRYFDELARCFVRGESCGGYLRNDAPKAADGDTAEHCDEVFESQLLALDATWNLLIVLTQMSIDVDDNGHEEAVCDAKWALVKDLLHPNKRDFLPFDLSHSQWLKLQSDYRQHADVHKQHILQRITLLSKLWYPCKDVVETILRLLWRDLAVPRNSEDVVELPMFLKLFITRCKDLGNSRPKLAAFAGEASYDDEDQAAMLCKIIWIQLLKLEKRVHRSRFQRSVLNAISDTADSHDQRRGIAQPEAAKQTELDRPGQEWKWGRPGQRTSADVHPATRPMVSPSQTPAGFEVEKERMSTAVLLTFAVVGVCAECGDQQQFAVQRVDKDVRYMEREVDFYCKEIIRRTSNAPDREVLASQALYVLGALLLEKNSTEFFAVFRGLNDRLESSMKSLQASPSSVVPKGSAGICMNAADAHGLSRSRRRFQRAAMSPLYQMRDLVKKVLETPVSDVRVGPAYGLAVEKSLEHIFSSGIEACLQGVLQKAVAINDLKTVMEIIHLVLPREPDKPKRCLTYEFDDFNDEAFAAFDLDGAIAGYTAAPAPAWTVKECKKRVIQLITNNLRGVLQQLVLSYPPSDAPACDELYAVELLGMMVSTCETQFFWSNVTSTVMKTRNLASRVLSAALKYNSEKEWLGRVFLRQSGADHELIMAWLLGTLDVRSLNSEPIPFEVGDAPFSIRDSTLSLVTTTASTSLPSIRYSDSWVMLTDAIIYQLLRKQPVGLCNVDRQLLQILRDVASTCKFPREVSANDGRLHDVSTLYDLHLDVFQLFCRSAGTTWRSYVAAPAKNWDELNKFRAKMVNPQSGIFVSFLEAYKINFRRVCGQIDQMNHNWHSFAELFLRQTGVGTSDGRSYHEMDDTMKSADERLTGLTTMFRFTYQCMDAFLFYCGDMAIGDTNLFFDAMELLFRQANNAEYPQAIKRLEDQRLFGQRNVLRDANDDLRKGFCPPAVRFVDSVQLFFARQKYPSLLHWFAQTSDIYQTCKGGWQRSPLRTLLMNVLDRDGPLGIHSYYGVSSDLSPDVRTVRREAFYLSCGLFDCRCTRSFEHSRAEPSPMSRVRLQQLRKLVLNDYVRETVVFVLQEGVTSLLETMVPLCQFVRGVLNHANLNMNNPRADQAGCNESSSTTHDFHLSEVQPCLEWMVACLIKLVPAVNSTISCVLVVELCGIVCEAVAFNQYRPMLELIDLVEVVLSYLQAIYMALSKTTSAVARALFAPSVEISPWTKLSEYRFSDSAFREIAVDESYCQTPGRQTDSYGIDMAQAVADLLAAIARVAQQCHASSDERLRSLTTASL</sequence>
<dbReference type="Proteomes" id="UP001162031">
    <property type="component" value="Unassembled WGS sequence"/>
</dbReference>
<feature type="region of interest" description="Disordered" evidence="1">
    <location>
        <begin position="1345"/>
        <end position="1403"/>
    </location>
</feature>
<reference evidence="2" key="1">
    <citation type="submission" date="2022-12" db="EMBL/GenBank/DDBJ databases">
        <authorList>
            <person name="Webb A."/>
        </authorList>
    </citation>
    <scope>NUCLEOTIDE SEQUENCE</scope>
    <source>
        <strain evidence="2">Hp1</strain>
    </source>
</reference>
<evidence type="ECO:0000256" key="1">
    <source>
        <dbReference type="SAM" id="MobiDB-lite"/>
    </source>
</evidence>
<feature type="compositionally biased region" description="Basic and acidic residues" evidence="1">
    <location>
        <begin position="204"/>
        <end position="239"/>
    </location>
</feature>
<feature type="region of interest" description="Disordered" evidence="1">
    <location>
        <begin position="701"/>
        <end position="727"/>
    </location>
</feature>
<name>A0AAV0UIZ3_HYABA</name>
<evidence type="ECO:0000313" key="2">
    <source>
        <dbReference type="EMBL" id="CAI5735505.1"/>
    </source>
</evidence>
<feature type="region of interest" description="Disordered" evidence="1">
    <location>
        <begin position="34"/>
        <end position="55"/>
    </location>
</feature>
<keyword evidence="3" id="KW-1185">Reference proteome</keyword>
<feature type="compositionally biased region" description="Polar residues" evidence="1">
    <location>
        <begin position="711"/>
        <end position="725"/>
    </location>
</feature>
<feature type="compositionally biased region" description="Basic and acidic residues" evidence="1">
    <location>
        <begin position="326"/>
        <end position="335"/>
    </location>
</feature>
<dbReference type="EMBL" id="CANTFL010001264">
    <property type="protein sequence ID" value="CAI5735505.1"/>
    <property type="molecule type" value="Genomic_DNA"/>
</dbReference>
<evidence type="ECO:0000313" key="3">
    <source>
        <dbReference type="Proteomes" id="UP001162031"/>
    </source>
</evidence>
<organism evidence="2 3">
    <name type="scientific">Hyaloperonospora brassicae</name>
    <name type="common">Brassica downy mildew</name>
    <name type="synonym">Peronospora brassicae</name>
    <dbReference type="NCBI Taxonomy" id="162125"/>
    <lineage>
        <taxon>Eukaryota</taxon>
        <taxon>Sar</taxon>
        <taxon>Stramenopiles</taxon>
        <taxon>Oomycota</taxon>
        <taxon>Peronosporomycetes</taxon>
        <taxon>Peronosporales</taxon>
        <taxon>Peronosporaceae</taxon>
        <taxon>Hyaloperonospora</taxon>
    </lineage>
</organism>
<proteinExistence type="predicted"/>
<feature type="region of interest" description="Disordered" evidence="1">
    <location>
        <begin position="196"/>
        <end position="251"/>
    </location>
</feature>
<feature type="compositionally biased region" description="Basic and acidic residues" evidence="1">
    <location>
        <begin position="1362"/>
        <end position="1375"/>
    </location>
</feature>